<dbReference type="EMBL" id="LAZR01000558">
    <property type="protein sequence ID" value="KKN64336.1"/>
    <property type="molecule type" value="Genomic_DNA"/>
</dbReference>
<evidence type="ECO:0000313" key="5">
    <source>
        <dbReference type="EMBL" id="KKN64336.1"/>
    </source>
</evidence>
<gene>
    <name evidence="5" type="ORF">LCGC14_0492480</name>
</gene>
<dbReference type="PROSITE" id="PS50072">
    <property type="entry name" value="CSA_PPIASE_2"/>
    <property type="match status" value="1"/>
</dbReference>
<protein>
    <recommendedName>
        <fullName evidence="1">peptidylprolyl isomerase</fullName>
        <ecNumber evidence="1">5.2.1.8</ecNumber>
    </recommendedName>
</protein>
<dbReference type="EC" id="5.2.1.8" evidence="1"/>
<dbReference type="Pfam" id="PF00160">
    <property type="entry name" value="Pro_isomerase"/>
    <property type="match status" value="1"/>
</dbReference>
<dbReference type="InterPro" id="IPR002130">
    <property type="entry name" value="Cyclophilin-type_PPIase_dom"/>
</dbReference>
<evidence type="ECO:0000256" key="3">
    <source>
        <dbReference type="ARBA" id="ARBA00023235"/>
    </source>
</evidence>
<reference evidence="5" key="1">
    <citation type="journal article" date="2015" name="Nature">
        <title>Complex archaea that bridge the gap between prokaryotes and eukaryotes.</title>
        <authorList>
            <person name="Spang A."/>
            <person name="Saw J.H."/>
            <person name="Jorgensen S.L."/>
            <person name="Zaremba-Niedzwiedzka K."/>
            <person name="Martijn J."/>
            <person name="Lind A.E."/>
            <person name="van Eijk R."/>
            <person name="Schleper C."/>
            <person name="Guy L."/>
            <person name="Ettema T.J."/>
        </authorList>
    </citation>
    <scope>NUCLEOTIDE SEQUENCE</scope>
</reference>
<organism evidence="5">
    <name type="scientific">marine sediment metagenome</name>
    <dbReference type="NCBI Taxonomy" id="412755"/>
    <lineage>
        <taxon>unclassified sequences</taxon>
        <taxon>metagenomes</taxon>
        <taxon>ecological metagenomes</taxon>
    </lineage>
</organism>
<evidence type="ECO:0000256" key="2">
    <source>
        <dbReference type="ARBA" id="ARBA00023110"/>
    </source>
</evidence>
<keyword evidence="2" id="KW-0697">Rotamase</keyword>
<dbReference type="Gene3D" id="2.40.100.10">
    <property type="entry name" value="Cyclophilin-like"/>
    <property type="match status" value="1"/>
</dbReference>
<comment type="caution">
    <text evidence="5">The sequence shown here is derived from an EMBL/GenBank/DDBJ whole genome shotgun (WGS) entry which is preliminary data.</text>
</comment>
<accession>A0A0F9UT44</accession>
<name>A0A0F9UT44_9ZZZZ</name>
<keyword evidence="3" id="KW-0413">Isomerase</keyword>
<feature type="domain" description="PPIase cyclophilin-type" evidence="4">
    <location>
        <begin position="29"/>
        <end position="178"/>
    </location>
</feature>
<dbReference type="PANTHER" id="PTHR43246">
    <property type="entry name" value="PEPTIDYL-PROLYL CIS-TRANS ISOMERASE CYP38, CHLOROPLASTIC"/>
    <property type="match status" value="1"/>
</dbReference>
<dbReference type="SUPFAM" id="SSF50891">
    <property type="entry name" value="Cyclophilin-like"/>
    <property type="match status" value="1"/>
</dbReference>
<dbReference type="InterPro" id="IPR029000">
    <property type="entry name" value="Cyclophilin-like_dom_sf"/>
</dbReference>
<evidence type="ECO:0000259" key="4">
    <source>
        <dbReference type="PROSITE" id="PS50072"/>
    </source>
</evidence>
<sequence>MKKLLLGSALAAASFTSTATIIEMYTSQGVIEINLFDQQTPKTVANFLSYVQGDSYNETVIHRSVSNFVIQGGGFTYSDSLDAITTKPAVENEPVFSNVKGTIAMAKLSGNENSATSQWFFNMANNSAGSAALDTQNGGFTVFGQITAASQSTLDKIAALVHCNDMPVVDITAEQCSSSDVSFSSANLVTIQSVTVMNDDPNSAAGLTVTENTLIDSGSPISSDSSSGGGLGWFLGAFLLVLPRLRRAK</sequence>
<proteinExistence type="predicted"/>
<dbReference type="PRINTS" id="PR00153">
    <property type="entry name" value="CSAPPISMRASE"/>
</dbReference>
<dbReference type="InterPro" id="IPR044665">
    <property type="entry name" value="E_coli_cyclophilin_A-like"/>
</dbReference>
<dbReference type="GO" id="GO:0003755">
    <property type="term" value="F:peptidyl-prolyl cis-trans isomerase activity"/>
    <property type="evidence" value="ECO:0007669"/>
    <property type="project" value="UniProtKB-KW"/>
</dbReference>
<dbReference type="AlphaFoldDB" id="A0A0F9UT44"/>
<evidence type="ECO:0000256" key="1">
    <source>
        <dbReference type="ARBA" id="ARBA00013194"/>
    </source>
</evidence>